<protein>
    <recommendedName>
        <fullName evidence="3 16">Guanylate cyclase</fullName>
        <ecNumber evidence="3 16">4.6.1.2</ecNumber>
    </recommendedName>
</protein>
<evidence type="ECO:0000256" key="1">
    <source>
        <dbReference type="ARBA" id="ARBA00001436"/>
    </source>
</evidence>
<accession>A0A912M157</accession>
<dbReference type="InterPro" id="IPR001828">
    <property type="entry name" value="ANF_lig-bd_rcpt"/>
</dbReference>
<dbReference type="GO" id="GO:0001653">
    <property type="term" value="F:peptide receptor activity"/>
    <property type="evidence" value="ECO:0007669"/>
    <property type="project" value="TreeGrafter"/>
</dbReference>
<sequence>YPALQLGFLLWLSDQLAGAEIIRVGLLFVENITELEAALGYRTSASAVLIARDRIEREQLLSNYVFEFSIMFDECNEQLAAGGAFQLIHDHKVDVIIGPTCNNPTITAAIIAAYYNIPIFTWGLSTSSVIDDVDRFPTTSVLSTNSFSLGIAVRSILLNFGWNEFALLYSDVADYDSSCRAMKNDMQSVVNRFDDLTLNFVTNMMEMTKEYVGKVLRSVSERARIVVVCVDDDIKREFLLYVKDNGYLKPEFVYIFADTDSSGFVISHDGHQRRMWEDQHEKKDGRDEEAKMAFSEVFSITSHRGTGGDKAKYEQFGEEVIKRMKDPPFNCTALCRGKEYQKVSAYAGQLHDAFYTYAVAANRTLTDHCPIKNGRCLAEHLAMEFEGVSGKVVVGRNGTRYPTFYLDALNSKFEQETYGTVFVEKFTGTFKPTYKDESVLWWQRGKRPPAVPRCGFKGLQCPVDALNANKGYVIAAALVFVIIILGSIAGMVYFFRVKRKEEERLNKLWQIPFTSLKVIEKKGREASFYSTQSRPSSVGSLRKGGKTETRNFMFFCHDGETVAAHKHELRLRLESKDKQHWRMLREFDHENMNRFIGLCLDGPQMLSLWKYCSRGSIDDVIRDNASKMDGFFVFLLLKDIVHALGFLHRSPIRCHGFLTSRNCLVDERWVVKISDYGLDRWRLGDKPTQKDLLWSAPEHLRNGSIEGSQEGDIYSFGIICSQLVTKTKVWNLENRKEDPEEIIYLLKKGGHNAPRPDLEPHETVEVSPALLHLIRDCWTERPSERPTIHQVREQLKSMQTIKCSNLMDYVFNMMEKYACSLEEEVEQRTKELVVEKKKSDILLYRMLPKQVADKLKLGQSVEPESFESVTVFFSDVVSFTTIAARGSPLQVVSLLNSLYMTFDSIIDAHDVYKVETIGDAYLCVSGLPRRNGHQHIKEICSMSLGFMHALVDFRIPYLPNEQLNLRIGLHSGAVVAGVVGLTMPRYCLFGDTVNTASRMESNGKAGKIHLSSEANQMLEKVGGYQTEKRGEVIIKGKGVMETYWLLGRSDDALSDCTKPLNDEAHSTTNLQLPESSVTQNDFPEHRSLTPKGLYNEYKSSGAQW</sequence>
<dbReference type="Pfam" id="PF07701">
    <property type="entry name" value="HNOBA"/>
    <property type="match status" value="1"/>
</dbReference>
<evidence type="ECO:0000256" key="17">
    <source>
        <dbReference type="SAM" id="MobiDB-lite"/>
    </source>
</evidence>
<evidence type="ECO:0000256" key="15">
    <source>
        <dbReference type="RuleBase" id="RU000405"/>
    </source>
</evidence>
<dbReference type="PANTHER" id="PTHR11920:SF76">
    <property type="entry name" value="RECEPTOR-TYPE GUANYLATE CYCLASE GCY-6"/>
    <property type="match status" value="1"/>
</dbReference>
<organism evidence="22 23">
    <name type="scientific">Haemonchus contortus</name>
    <name type="common">Barber pole worm</name>
    <dbReference type="NCBI Taxonomy" id="6289"/>
    <lineage>
        <taxon>Eukaryota</taxon>
        <taxon>Metazoa</taxon>
        <taxon>Ecdysozoa</taxon>
        <taxon>Nematoda</taxon>
        <taxon>Chromadorea</taxon>
        <taxon>Rhabditida</taxon>
        <taxon>Rhabditina</taxon>
        <taxon>Rhabditomorpha</taxon>
        <taxon>Strongyloidea</taxon>
        <taxon>Trichostrongylidae</taxon>
        <taxon>Haemonchus</taxon>
    </lineage>
</organism>
<evidence type="ECO:0000256" key="3">
    <source>
        <dbReference type="ARBA" id="ARBA00012202"/>
    </source>
</evidence>
<evidence type="ECO:0000256" key="19">
    <source>
        <dbReference type="SAM" id="SignalP"/>
    </source>
</evidence>
<evidence type="ECO:0000256" key="13">
    <source>
        <dbReference type="ARBA" id="ARBA00023239"/>
    </source>
</evidence>
<keyword evidence="9" id="KW-0342">GTP-binding</keyword>
<dbReference type="Gene3D" id="1.10.510.10">
    <property type="entry name" value="Transferase(Phosphotransferase) domain 1"/>
    <property type="match status" value="1"/>
</dbReference>
<dbReference type="InterPro" id="IPR028082">
    <property type="entry name" value="Peripla_BP_I"/>
</dbReference>
<dbReference type="SMART" id="SM00044">
    <property type="entry name" value="CYCc"/>
    <property type="match status" value="1"/>
</dbReference>
<dbReference type="AlphaFoldDB" id="A0A912M157"/>
<keyword evidence="10 18" id="KW-0472">Membrane</keyword>
<dbReference type="CDD" id="cd07302">
    <property type="entry name" value="CHD"/>
    <property type="match status" value="1"/>
</dbReference>
<keyword evidence="22" id="KW-1185">Reference proteome</keyword>
<feature type="chain" id="PRO_5037161545" description="Guanylate cyclase" evidence="19">
    <location>
        <begin position="19"/>
        <end position="1104"/>
    </location>
</feature>
<dbReference type="PROSITE" id="PS50125">
    <property type="entry name" value="GUANYLATE_CYCLASE_2"/>
    <property type="match status" value="1"/>
</dbReference>
<dbReference type="SUPFAM" id="SSF53822">
    <property type="entry name" value="Periplasmic binding protein-like I"/>
    <property type="match status" value="1"/>
</dbReference>
<dbReference type="InterPro" id="IPR000719">
    <property type="entry name" value="Prot_kinase_dom"/>
</dbReference>
<dbReference type="SUPFAM" id="SSF55073">
    <property type="entry name" value="Nucleotide cyclase"/>
    <property type="match status" value="1"/>
</dbReference>
<feature type="region of interest" description="Disordered" evidence="17">
    <location>
        <begin position="1074"/>
        <end position="1093"/>
    </location>
</feature>
<dbReference type="SUPFAM" id="SSF56112">
    <property type="entry name" value="Protein kinase-like (PK-like)"/>
    <property type="match status" value="1"/>
</dbReference>
<keyword evidence="6 19" id="KW-0732">Signal</keyword>
<dbReference type="GO" id="GO:0005525">
    <property type="term" value="F:GTP binding"/>
    <property type="evidence" value="ECO:0007669"/>
    <property type="project" value="UniProtKB-KW"/>
</dbReference>
<evidence type="ECO:0000256" key="4">
    <source>
        <dbReference type="ARBA" id="ARBA00022475"/>
    </source>
</evidence>
<dbReference type="InterPro" id="IPR050401">
    <property type="entry name" value="Cyclic_nucleotide_synthase"/>
</dbReference>
<dbReference type="PROSITE" id="PS50011">
    <property type="entry name" value="PROTEIN_KINASE_DOM"/>
    <property type="match status" value="1"/>
</dbReference>
<evidence type="ECO:0000256" key="11">
    <source>
        <dbReference type="ARBA" id="ARBA00023170"/>
    </source>
</evidence>
<dbReference type="InterPro" id="IPR001054">
    <property type="entry name" value="A/G_cyclase"/>
</dbReference>
<dbReference type="PRINTS" id="PR00255">
    <property type="entry name" value="NATPEPTIDER"/>
</dbReference>
<dbReference type="EC" id="4.6.1.2" evidence="3 16"/>
<dbReference type="InterPro" id="IPR011645">
    <property type="entry name" value="HNOB_dom_associated"/>
</dbReference>
<dbReference type="GO" id="GO:0005886">
    <property type="term" value="C:plasma membrane"/>
    <property type="evidence" value="ECO:0007669"/>
    <property type="project" value="UniProtKB-SubCell"/>
</dbReference>
<keyword evidence="14 16" id="KW-0141">cGMP biosynthesis</keyword>
<dbReference type="GO" id="GO:0007635">
    <property type="term" value="P:chemosensory behavior"/>
    <property type="evidence" value="ECO:0007669"/>
    <property type="project" value="UniProtKB-ARBA"/>
</dbReference>
<reference evidence="23" key="1">
    <citation type="submission" date="2022-10" db="UniProtKB">
        <authorList>
            <consortium name="WormBaseParasite"/>
        </authorList>
    </citation>
    <scope>IDENTIFICATION</scope>
    <source>
        <strain evidence="23">MHco3</strain>
    </source>
</reference>
<dbReference type="Pfam" id="PF01094">
    <property type="entry name" value="ANF_receptor"/>
    <property type="match status" value="1"/>
</dbReference>
<evidence type="ECO:0000256" key="5">
    <source>
        <dbReference type="ARBA" id="ARBA00022692"/>
    </source>
</evidence>
<evidence type="ECO:0000256" key="12">
    <source>
        <dbReference type="ARBA" id="ARBA00023180"/>
    </source>
</evidence>
<feature type="transmembrane region" description="Helical" evidence="18">
    <location>
        <begin position="471"/>
        <end position="495"/>
    </location>
</feature>
<evidence type="ECO:0000256" key="16">
    <source>
        <dbReference type="RuleBase" id="RU003431"/>
    </source>
</evidence>
<comment type="catalytic activity">
    <reaction evidence="1 16">
        <text>GTP = 3',5'-cyclic GMP + diphosphate</text>
        <dbReference type="Rhea" id="RHEA:13665"/>
        <dbReference type="ChEBI" id="CHEBI:33019"/>
        <dbReference type="ChEBI" id="CHEBI:37565"/>
        <dbReference type="ChEBI" id="CHEBI:57746"/>
        <dbReference type="EC" id="4.6.1.2"/>
    </reaction>
</comment>
<dbReference type="Pfam" id="PF07714">
    <property type="entry name" value="PK_Tyr_Ser-Thr"/>
    <property type="match status" value="1"/>
</dbReference>
<dbReference type="OrthoDB" id="1890790at2759"/>
<evidence type="ECO:0000256" key="14">
    <source>
        <dbReference type="ARBA" id="ARBA00023293"/>
    </source>
</evidence>
<dbReference type="InterPro" id="IPR029787">
    <property type="entry name" value="Nucleotide_cyclase"/>
</dbReference>
<dbReference type="InterPro" id="IPR011009">
    <property type="entry name" value="Kinase-like_dom_sf"/>
</dbReference>
<keyword evidence="8 18" id="KW-1133">Transmembrane helix</keyword>
<evidence type="ECO:0000256" key="8">
    <source>
        <dbReference type="ARBA" id="ARBA00022989"/>
    </source>
</evidence>
<keyword evidence="11" id="KW-0675">Receptor</keyword>
<keyword evidence="5 18" id="KW-0812">Transmembrane</keyword>
<dbReference type="InterPro" id="IPR001245">
    <property type="entry name" value="Ser-Thr/Tyr_kinase_cat_dom"/>
</dbReference>
<keyword evidence="13 15" id="KW-0456">Lyase</keyword>
<evidence type="ECO:0000313" key="23">
    <source>
        <dbReference type="WBParaSite" id="HCON_00045120-00002"/>
    </source>
</evidence>
<keyword evidence="12" id="KW-0325">Glycoprotein</keyword>
<dbReference type="FunFam" id="3.30.70.1230:FF:000023">
    <property type="entry name" value="Guanylate cyclase"/>
    <property type="match status" value="1"/>
</dbReference>
<evidence type="ECO:0000256" key="2">
    <source>
        <dbReference type="ARBA" id="ARBA00004251"/>
    </source>
</evidence>
<evidence type="ECO:0000259" key="21">
    <source>
        <dbReference type="PROSITE" id="PS50125"/>
    </source>
</evidence>
<dbReference type="GO" id="GO:0007168">
    <property type="term" value="P:receptor guanylyl cyclase signaling pathway"/>
    <property type="evidence" value="ECO:0007669"/>
    <property type="project" value="TreeGrafter"/>
</dbReference>
<dbReference type="GO" id="GO:0004383">
    <property type="term" value="F:guanylate cyclase activity"/>
    <property type="evidence" value="ECO:0007669"/>
    <property type="project" value="UniProtKB-EC"/>
</dbReference>
<evidence type="ECO:0000313" key="22">
    <source>
        <dbReference type="Proteomes" id="UP000025227"/>
    </source>
</evidence>
<dbReference type="Gene3D" id="3.40.50.2300">
    <property type="match status" value="2"/>
</dbReference>
<dbReference type="GO" id="GO:0006935">
    <property type="term" value="P:chemotaxis"/>
    <property type="evidence" value="ECO:0007669"/>
    <property type="project" value="UniProtKB-ARBA"/>
</dbReference>
<name>A0A912M157_HAECO</name>
<comment type="subcellular location">
    <subcellularLocation>
        <location evidence="2">Cell membrane</location>
        <topology evidence="2">Single-pass type I membrane protein</topology>
    </subcellularLocation>
</comment>
<feature type="signal peptide" evidence="19">
    <location>
        <begin position="1"/>
        <end position="18"/>
    </location>
</feature>
<dbReference type="Gene3D" id="3.30.70.1230">
    <property type="entry name" value="Nucleotide cyclase"/>
    <property type="match status" value="1"/>
</dbReference>
<dbReference type="GO" id="GO:0005524">
    <property type="term" value="F:ATP binding"/>
    <property type="evidence" value="ECO:0007669"/>
    <property type="project" value="InterPro"/>
</dbReference>
<dbReference type="Proteomes" id="UP000025227">
    <property type="component" value="Unplaced"/>
</dbReference>
<dbReference type="InterPro" id="IPR001170">
    <property type="entry name" value="ANPR/GUC"/>
</dbReference>
<dbReference type="GO" id="GO:0004672">
    <property type="term" value="F:protein kinase activity"/>
    <property type="evidence" value="ECO:0007669"/>
    <property type="project" value="InterPro"/>
</dbReference>
<feature type="domain" description="Guanylate cyclase" evidence="21">
    <location>
        <begin position="870"/>
        <end position="1000"/>
    </location>
</feature>
<dbReference type="CDD" id="cd06352">
    <property type="entry name" value="PBP1_NPR_GC-like"/>
    <property type="match status" value="1"/>
</dbReference>
<dbReference type="GO" id="GO:0035556">
    <property type="term" value="P:intracellular signal transduction"/>
    <property type="evidence" value="ECO:0007669"/>
    <property type="project" value="InterPro"/>
</dbReference>
<dbReference type="PROSITE" id="PS00452">
    <property type="entry name" value="GUANYLATE_CYCLASE_1"/>
    <property type="match status" value="1"/>
</dbReference>
<evidence type="ECO:0000256" key="7">
    <source>
        <dbReference type="ARBA" id="ARBA00022741"/>
    </source>
</evidence>
<dbReference type="GO" id="GO:0004016">
    <property type="term" value="F:adenylate cyclase activity"/>
    <property type="evidence" value="ECO:0007669"/>
    <property type="project" value="TreeGrafter"/>
</dbReference>
<evidence type="ECO:0000256" key="6">
    <source>
        <dbReference type="ARBA" id="ARBA00022729"/>
    </source>
</evidence>
<dbReference type="WBParaSite" id="HCON_00045120-00002">
    <property type="protein sequence ID" value="HCON_00045120-00002"/>
    <property type="gene ID" value="HCON_00045120"/>
</dbReference>
<keyword evidence="7" id="KW-0547">Nucleotide-binding</keyword>
<proteinExistence type="inferred from homology"/>
<dbReference type="FunFam" id="3.40.50.2300:FF:000241">
    <property type="entry name" value="Guanylate cyclase"/>
    <property type="match status" value="1"/>
</dbReference>
<dbReference type="InterPro" id="IPR018297">
    <property type="entry name" value="A/G_cyclase_CS"/>
</dbReference>
<evidence type="ECO:0000259" key="20">
    <source>
        <dbReference type="PROSITE" id="PS50011"/>
    </source>
</evidence>
<dbReference type="PANTHER" id="PTHR11920">
    <property type="entry name" value="GUANYLYL CYCLASE"/>
    <property type="match status" value="1"/>
</dbReference>
<dbReference type="Pfam" id="PF00211">
    <property type="entry name" value="Guanylate_cyc"/>
    <property type="match status" value="1"/>
</dbReference>
<evidence type="ECO:0000256" key="9">
    <source>
        <dbReference type="ARBA" id="ARBA00023134"/>
    </source>
</evidence>
<evidence type="ECO:0000256" key="18">
    <source>
        <dbReference type="SAM" id="Phobius"/>
    </source>
</evidence>
<comment type="similarity">
    <text evidence="15">Belongs to the adenylyl cyclase class-4/guanylyl cyclase family.</text>
</comment>
<evidence type="ECO:0000256" key="10">
    <source>
        <dbReference type="ARBA" id="ARBA00023136"/>
    </source>
</evidence>
<feature type="domain" description="Protein kinase" evidence="20">
    <location>
        <begin position="532"/>
        <end position="801"/>
    </location>
</feature>
<keyword evidence="4" id="KW-1003">Cell membrane</keyword>